<evidence type="ECO:0000256" key="1">
    <source>
        <dbReference type="ARBA" id="ARBA00005194"/>
    </source>
</evidence>
<keyword evidence="5 10" id="KW-0560">Oxidoreductase</keyword>
<evidence type="ECO:0000256" key="6">
    <source>
        <dbReference type="ARBA" id="ARBA00023221"/>
    </source>
</evidence>
<proteinExistence type="inferred from homology"/>
<dbReference type="GO" id="GO:0006633">
    <property type="term" value="P:fatty acid biosynthetic process"/>
    <property type="evidence" value="ECO:0007669"/>
    <property type="project" value="UniProtKB-KW"/>
</dbReference>
<dbReference type="SUPFAM" id="SSF51735">
    <property type="entry name" value="NAD(P)-binding Rossmann-fold domains"/>
    <property type="match status" value="1"/>
</dbReference>
<accession>A0A9D1VV33</accession>
<feature type="binding site" evidence="9">
    <location>
        <begin position="11"/>
        <end position="14"/>
    </location>
    <ligand>
        <name>NADP(+)</name>
        <dbReference type="ChEBI" id="CHEBI:58349"/>
    </ligand>
</feature>
<comment type="similarity">
    <text evidence="2 10">Belongs to the short-chain dehydrogenases/reductases (SDR) family.</text>
</comment>
<comment type="catalytic activity">
    <reaction evidence="7 10">
        <text>a (3R)-hydroxyacyl-[ACP] + NADP(+) = a 3-oxoacyl-[ACP] + NADPH + H(+)</text>
        <dbReference type="Rhea" id="RHEA:17397"/>
        <dbReference type="Rhea" id="RHEA-COMP:9916"/>
        <dbReference type="Rhea" id="RHEA-COMP:9945"/>
        <dbReference type="ChEBI" id="CHEBI:15378"/>
        <dbReference type="ChEBI" id="CHEBI:57783"/>
        <dbReference type="ChEBI" id="CHEBI:58349"/>
        <dbReference type="ChEBI" id="CHEBI:78776"/>
        <dbReference type="ChEBI" id="CHEBI:78827"/>
        <dbReference type="EC" id="1.1.1.100"/>
    </reaction>
</comment>
<name>A0A9D1VV33_9FIRM</name>
<dbReference type="InterPro" id="IPR050259">
    <property type="entry name" value="SDR"/>
</dbReference>
<dbReference type="SMART" id="SM00822">
    <property type="entry name" value="PKS_KR"/>
    <property type="match status" value="1"/>
</dbReference>
<evidence type="ECO:0000256" key="9">
    <source>
        <dbReference type="PIRSR" id="PIRSR611284-2"/>
    </source>
</evidence>
<dbReference type="GO" id="GO:0008202">
    <property type="term" value="P:steroid metabolic process"/>
    <property type="evidence" value="ECO:0007669"/>
    <property type="project" value="UniProtKB-KW"/>
</dbReference>
<comment type="caution">
    <text evidence="12">The sequence shown here is derived from an EMBL/GenBank/DDBJ whole genome shotgun (WGS) entry which is preliminary data.</text>
</comment>
<dbReference type="GO" id="GO:0004316">
    <property type="term" value="F:3-oxoacyl-[acyl-carrier-protein] reductase (NADPH) activity"/>
    <property type="evidence" value="ECO:0007669"/>
    <property type="project" value="UniProtKB-UniRule"/>
</dbReference>
<dbReference type="GO" id="GO:0051287">
    <property type="term" value="F:NAD binding"/>
    <property type="evidence" value="ECO:0007669"/>
    <property type="project" value="UniProtKB-UniRule"/>
</dbReference>
<feature type="active site" description="Proton acceptor" evidence="8">
    <location>
        <position position="154"/>
    </location>
</feature>
<dbReference type="NCBIfam" id="NF009466">
    <property type="entry name" value="PRK12826.1-2"/>
    <property type="match status" value="1"/>
</dbReference>
<dbReference type="PRINTS" id="PR00081">
    <property type="entry name" value="GDHRDH"/>
</dbReference>
<evidence type="ECO:0000256" key="10">
    <source>
        <dbReference type="RuleBase" id="RU366074"/>
    </source>
</evidence>
<feature type="binding site" evidence="9">
    <location>
        <position position="89"/>
    </location>
    <ligand>
        <name>NADP(+)</name>
        <dbReference type="ChEBI" id="CHEBI:58349"/>
    </ligand>
</feature>
<dbReference type="InterPro" id="IPR002347">
    <property type="entry name" value="SDR_fam"/>
</dbReference>
<dbReference type="EMBL" id="DXFD01000100">
    <property type="protein sequence ID" value="HIX47358.1"/>
    <property type="molecule type" value="Genomic_DNA"/>
</dbReference>
<comment type="function">
    <text evidence="10">Catalyzes the NADPH-dependent reduction of beta-ketoacyl-ACP substrates to beta-hydroxyacyl-ACP products, the first reductive step in the elongation cycle of fatty acid biosynthesis.</text>
</comment>
<dbReference type="PRINTS" id="PR00080">
    <property type="entry name" value="SDRFAMILY"/>
</dbReference>
<evidence type="ECO:0000256" key="2">
    <source>
        <dbReference type="ARBA" id="ARBA00006484"/>
    </source>
</evidence>
<keyword evidence="10" id="KW-0275">Fatty acid biosynthesis</keyword>
<feature type="binding site" evidence="9">
    <location>
        <begin position="154"/>
        <end position="158"/>
    </location>
    <ligand>
        <name>NADP(+)</name>
        <dbReference type="ChEBI" id="CHEBI:58349"/>
    </ligand>
</feature>
<evidence type="ECO:0000256" key="8">
    <source>
        <dbReference type="PIRSR" id="PIRSR611284-1"/>
    </source>
</evidence>
<feature type="domain" description="Ketoreductase" evidence="11">
    <location>
        <begin position="5"/>
        <end position="185"/>
    </location>
</feature>
<dbReference type="AlphaFoldDB" id="A0A9D1VV33"/>
<dbReference type="PANTHER" id="PTHR42879:SF2">
    <property type="entry name" value="3-OXOACYL-[ACYL-CARRIER-PROTEIN] REDUCTASE FABG"/>
    <property type="match status" value="1"/>
</dbReference>
<sequence length="246" mass="26027">MSENKVALVTGAGRGIGAQIARTLAAEHIDIAVVDYGEQSAAQETLDALAAAGVTARYYKCDVSDFAAAKAVADAVVKDFGKIDILINNAGVTADKLILRMDEADWDRVLNINLKGCFNMIKHVTPYMMRKRYGRIVSISSVVGLMGNAGQANYAASKAGIIGLTKTVAKEFGARGITANAVAPGFVKTAMTDALSDEQKQAMYKLIPLGVLGETQDIANAVKFLVSDDARYITGVVLKVDGGMYI</sequence>
<evidence type="ECO:0000256" key="3">
    <source>
        <dbReference type="ARBA" id="ARBA00012948"/>
    </source>
</evidence>
<keyword evidence="10" id="KW-0443">Lipid metabolism</keyword>
<dbReference type="PANTHER" id="PTHR42879">
    <property type="entry name" value="3-OXOACYL-(ACYL-CARRIER-PROTEIN) REDUCTASE"/>
    <property type="match status" value="1"/>
</dbReference>
<organism evidence="12 13">
    <name type="scientific">Candidatus Borkfalkia faecigallinarum</name>
    <dbReference type="NCBI Taxonomy" id="2838509"/>
    <lineage>
        <taxon>Bacteria</taxon>
        <taxon>Bacillati</taxon>
        <taxon>Bacillota</taxon>
        <taxon>Clostridia</taxon>
        <taxon>Christensenellales</taxon>
        <taxon>Christensenellaceae</taxon>
        <taxon>Candidatus Borkfalkia</taxon>
    </lineage>
</organism>
<dbReference type="Proteomes" id="UP000824249">
    <property type="component" value="Unassembled WGS sequence"/>
</dbReference>
<keyword evidence="10" id="KW-0444">Lipid biosynthesis</keyword>
<evidence type="ECO:0000313" key="12">
    <source>
        <dbReference type="EMBL" id="HIX47358.1"/>
    </source>
</evidence>
<dbReference type="InterPro" id="IPR020904">
    <property type="entry name" value="Sc_DH/Rdtase_CS"/>
</dbReference>
<dbReference type="NCBIfam" id="NF005559">
    <property type="entry name" value="PRK07231.1"/>
    <property type="match status" value="1"/>
</dbReference>
<dbReference type="Pfam" id="PF13561">
    <property type="entry name" value="adh_short_C2"/>
    <property type="match status" value="1"/>
</dbReference>
<dbReference type="PROSITE" id="PS00061">
    <property type="entry name" value="ADH_SHORT"/>
    <property type="match status" value="1"/>
</dbReference>
<dbReference type="Gene3D" id="3.40.50.720">
    <property type="entry name" value="NAD(P)-binding Rossmann-like Domain"/>
    <property type="match status" value="1"/>
</dbReference>
<dbReference type="InterPro" id="IPR011284">
    <property type="entry name" value="3oxo_ACP_reduc"/>
</dbReference>
<evidence type="ECO:0000256" key="7">
    <source>
        <dbReference type="ARBA" id="ARBA00048508"/>
    </source>
</evidence>
<keyword evidence="6" id="KW-0753">Steroid metabolism</keyword>
<reference evidence="12" key="1">
    <citation type="journal article" date="2021" name="PeerJ">
        <title>Extensive microbial diversity within the chicken gut microbiome revealed by metagenomics and culture.</title>
        <authorList>
            <person name="Gilroy R."/>
            <person name="Ravi A."/>
            <person name="Getino M."/>
            <person name="Pursley I."/>
            <person name="Horton D.L."/>
            <person name="Alikhan N.F."/>
            <person name="Baker D."/>
            <person name="Gharbi K."/>
            <person name="Hall N."/>
            <person name="Watson M."/>
            <person name="Adriaenssens E.M."/>
            <person name="Foster-Nyarko E."/>
            <person name="Jarju S."/>
            <person name="Secka A."/>
            <person name="Antonio M."/>
            <person name="Oren A."/>
            <person name="Chaudhuri R.R."/>
            <person name="La Ragione R."/>
            <person name="Hildebrand F."/>
            <person name="Pallen M.J."/>
        </authorList>
    </citation>
    <scope>NUCLEOTIDE SEQUENCE</scope>
    <source>
        <strain evidence="12">26628</strain>
    </source>
</reference>
<dbReference type="EC" id="1.1.1.100" evidence="3 10"/>
<keyword evidence="10" id="KW-0276">Fatty acid metabolism</keyword>
<keyword evidence="4 9" id="KW-0521">NADP</keyword>
<dbReference type="CDD" id="cd05333">
    <property type="entry name" value="BKR_SDR_c"/>
    <property type="match status" value="1"/>
</dbReference>
<evidence type="ECO:0000259" key="11">
    <source>
        <dbReference type="SMART" id="SM00822"/>
    </source>
</evidence>
<comment type="pathway">
    <text evidence="1 10">Lipid metabolism; fatty acid biosynthesis.</text>
</comment>
<dbReference type="FunFam" id="3.40.50.720:FF:000115">
    <property type="entry name" value="3-oxoacyl-[acyl-carrier-protein] reductase FabG"/>
    <property type="match status" value="1"/>
</dbReference>
<dbReference type="NCBIfam" id="TIGR01830">
    <property type="entry name" value="3oxo_ACP_reduc"/>
    <property type="match status" value="1"/>
</dbReference>
<dbReference type="InterPro" id="IPR057326">
    <property type="entry name" value="KR_dom"/>
</dbReference>
<evidence type="ECO:0000256" key="5">
    <source>
        <dbReference type="ARBA" id="ARBA00023002"/>
    </source>
</evidence>
<evidence type="ECO:0000256" key="4">
    <source>
        <dbReference type="ARBA" id="ARBA00022857"/>
    </source>
</evidence>
<protein>
    <recommendedName>
        <fullName evidence="3 10">3-oxoacyl-[acyl-carrier-protein] reductase</fullName>
        <ecNumber evidence="3 10">1.1.1.100</ecNumber>
    </recommendedName>
</protein>
<reference evidence="12" key="2">
    <citation type="submission" date="2021-04" db="EMBL/GenBank/DDBJ databases">
        <authorList>
            <person name="Gilroy R."/>
        </authorList>
    </citation>
    <scope>NUCLEOTIDE SEQUENCE</scope>
    <source>
        <strain evidence="12">26628</strain>
    </source>
</reference>
<evidence type="ECO:0000313" key="13">
    <source>
        <dbReference type="Proteomes" id="UP000824249"/>
    </source>
</evidence>
<dbReference type="InterPro" id="IPR036291">
    <property type="entry name" value="NAD(P)-bd_dom_sf"/>
</dbReference>
<gene>
    <name evidence="12" type="primary">fabG</name>
    <name evidence="12" type="ORF">H9737_06695</name>
</gene>
<comment type="subunit">
    <text evidence="10">Homotetramer.</text>
</comment>